<dbReference type="EMBL" id="ML120509">
    <property type="protein sequence ID" value="RPA90941.1"/>
    <property type="molecule type" value="Genomic_DNA"/>
</dbReference>
<evidence type="ECO:0000313" key="2">
    <source>
        <dbReference type="Proteomes" id="UP000276215"/>
    </source>
</evidence>
<dbReference type="OrthoDB" id="5348903at2759"/>
<sequence>MLTDKDIRVRRETMFRVGITLGHVMESTALNPGNLMFGMAIHKNPSISMVESVEWARHSLNAISVDDDRILKLDAVKDLQPLANIHNILTQFKGLVSLKNDFYDKLQGIEMRLGKLQESMTDSIRQAAAEVHDFICFATFVDLIHPQKCTLTSESIKDAEILASKIPFSEARQAFIELRQAYDLQTPIHGHRLSKARELPPITKFAIEEWHRGYLSHAATTGIQVIPFRIVFRWWIDYQRKLISSDQEKTTPIVQALIDQAYISKAKWAGSEENQQWIEEDKMAFDAATHLADSMTGLCKNIPLPRFVKPNPQTETQLPIYTQFKVLPQAQEDFQEFQKILGQIYSLFEKNSCSALAIISKAYYTKEEKYLKIMAADQKRFSQTYLNAASYFFNSLRQIKAVVFKNQSRQFWHDKSEVLLLDAVFAVCQDPTIADEENLAAITGKSLPQVGMYFLVRYSNPDPEVEPPS</sequence>
<organism evidence="1 2">
    <name type="scientific">Choiromyces venosus 120613-1</name>
    <dbReference type="NCBI Taxonomy" id="1336337"/>
    <lineage>
        <taxon>Eukaryota</taxon>
        <taxon>Fungi</taxon>
        <taxon>Dikarya</taxon>
        <taxon>Ascomycota</taxon>
        <taxon>Pezizomycotina</taxon>
        <taxon>Pezizomycetes</taxon>
        <taxon>Pezizales</taxon>
        <taxon>Tuberaceae</taxon>
        <taxon>Choiromyces</taxon>
    </lineage>
</organism>
<proteinExistence type="predicted"/>
<reference evidence="1 2" key="1">
    <citation type="journal article" date="2018" name="Nat. Ecol. Evol.">
        <title>Pezizomycetes genomes reveal the molecular basis of ectomycorrhizal truffle lifestyle.</title>
        <authorList>
            <person name="Murat C."/>
            <person name="Payen T."/>
            <person name="Noel B."/>
            <person name="Kuo A."/>
            <person name="Morin E."/>
            <person name="Chen J."/>
            <person name="Kohler A."/>
            <person name="Krizsan K."/>
            <person name="Balestrini R."/>
            <person name="Da Silva C."/>
            <person name="Montanini B."/>
            <person name="Hainaut M."/>
            <person name="Levati E."/>
            <person name="Barry K.W."/>
            <person name="Belfiori B."/>
            <person name="Cichocki N."/>
            <person name="Clum A."/>
            <person name="Dockter R.B."/>
            <person name="Fauchery L."/>
            <person name="Guy J."/>
            <person name="Iotti M."/>
            <person name="Le Tacon F."/>
            <person name="Lindquist E.A."/>
            <person name="Lipzen A."/>
            <person name="Malagnac F."/>
            <person name="Mello A."/>
            <person name="Molinier V."/>
            <person name="Miyauchi S."/>
            <person name="Poulain J."/>
            <person name="Riccioni C."/>
            <person name="Rubini A."/>
            <person name="Sitrit Y."/>
            <person name="Splivallo R."/>
            <person name="Traeger S."/>
            <person name="Wang M."/>
            <person name="Zifcakova L."/>
            <person name="Wipf D."/>
            <person name="Zambonelli A."/>
            <person name="Paolocci F."/>
            <person name="Nowrousian M."/>
            <person name="Ottonello S."/>
            <person name="Baldrian P."/>
            <person name="Spatafora J.W."/>
            <person name="Henrissat B."/>
            <person name="Nagy L.G."/>
            <person name="Aury J.M."/>
            <person name="Wincker P."/>
            <person name="Grigoriev I.V."/>
            <person name="Bonfante P."/>
            <person name="Martin F.M."/>
        </authorList>
    </citation>
    <scope>NUCLEOTIDE SEQUENCE [LARGE SCALE GENOMIC DNA]</scope>
    <source>
        <strain evidence="1 2">120613-1</strain>
    </source>
</reference>
<keyword evidence="2" id="KW-1185">Reference proteome</keyword>
<dbReference type="Proteomes" id="UP000276215">
    <property type="component" value="Unassembled WGS sequence"/>
</dbReference>
<accession>A0A3N4J2Z9</accession>
<name>A0A3N4J2Z9_9PEZI</name>
<dbReference type="AlphaFoldDB" id="A0A3N4J2Z9"/>
<evidence type="ECO:0000313" key="1">
    <source>
        <dbReference type="EMBL" id="RPA90941.1"/>
    </source>
</evidence>
<gene>
    <name evidence="1" type="ORF">L873DRAFT_1795173</name>
</gene>
<protein>
    <submittedName>
        <fullName evidence="1">Uncharacterized protein</fullName>
    </submittedName>
</protein>